<accession>A0A8H5KLV5</accession>
<dbReference type="OrthoDB" id="10353660at2759"/>
<evidence type="ECO:0000313" key="3">
    <source>
        <dbReference type="Proteomes" id="UP000546213"/>
    </source>
</evidence>
<organism evidence="2 3">
    <name type="scientific">Fusarium pseudocircinatum</name>
    <dbReference type="NCBI Taxonomy" id="56676"/>
    <lineage>
        <taxon>Eukaryota</taxon>
        <taxon>Fungi</taxon>
        <taxon>Dikarya</taxon>
        <taxon>Ascomycota</taxon>
        <taxon>Pezizomycotina</taxon>
        <taxon>Sordariomycetes</taxon>
        <taxon>Hypocreomycetidae</taxon>
        <taxon>Hypocreales</taxon>
        <taxon>Nectriaceae</taxon>
        <taxon>Fusarium</taxon>
        <taxon>Fusarium fujikuroi species complex</taxon>
    </lineage>
</organism>
<dbReference type="EMBL" id="JAAOAS010000435">
    <property type="protein sequence ID" value="KAF5576267.1"/>
    <property type="molecule type" value="Genomic_DNA"/>
</dbReference>
<feature type="compositionally biased region" description="Polar residues" evidence="1">
    <location>
        <begin position="171"/>
        <end position="182"/>
    </location>
</feature>
<evidence type="ECO:0000313" key="2">
    <source>
        <dbReference type="EMBL" id="KAF5576267.1"/>
    </source>
</evidence>
<keyword evidence="3" id="KW-1185">Reference proteome</keyword>
<gene>
    <name evidence="2" type="ORF">FPCIR_12696</name>
</gene>
<proteinExistence type="predicted"/>
<reference evidence="2 3" key="1">
    <citation type="submission" date="2020-05" db="EMBL/GenBank/DDBJ databases">
        <title>Identification and distribution of gene clusters putatively required for synthesis of sphingolipid metabolism inhibitors in phylogenetically diverse species of the filamentous fungus Fusarium.</title>
        <authorList>
            <person name="Kim H.-S."/>
            <person name="Busman M."/>
            <person name="Brown D.W."/>
            <person name="Divon H."/>
            <person name="Uhlig S."/>
            <person name="Proctor R.H."/>
        </authorList>
    </citation>
    <scope>NUCLEOTIDE SEQUENCE [LARGE SCALE GENOMIC DNA]</scope>
    <source>
        <strain evidence="2 3">NRRL 36939</strain>
    </source>
</reference>
<name>A0A8H5KLV5_9HYPO</name>
<protein>
    <submittedName>
        <fullName evidence="2">Uncharacterized protein</fullName>
    </submittedName>
</protein>
<dbReference type="AlphaFoldDB" id="A0A8H5KLV5"/>
<evidence type="ECO:0000256" key="1">
    <source>
        <dbReference type="SAM" id="MobiDB-lite"/>
    </source>
</evidence>
<feature type="compositionally biased region" description="Basic and acidic residues" evidence="1">
    <location>
        <begin position="145"/>
        <end position="161"/>
    </location>
</feature>
<sequence length="182" mass="20462">MDNDAMYSPTFEPPFVIDKTRDRLQARLHKDHLEGYLLINLPNYDPTEALKAAMSLVKDMDMRMLKKPHISDSSTWVSLTGHPWCHATTLSRGIHFALPLSAVRENDCKASHVPPVDVQQDKSQEIVVSPPLKPLPVGVKGTKRARPEDGGDEQRSLKRPDPQGFTGWFPWSSTSPKPRSEN</sequence>
<comment type="caution">
    <text evidence="2">The sequence shown here is derived from an EMBL/GenBank/DDBJ whole genome shotgun (WGS) entry which is preliminary data.</text>
</comment>
<feature type="region of interest" description="Disordered" evidence="1">
    <location>
        <begin position="113"/>
        <end position="182"/>
    </location>
</feature>
<dbReference type="Proteomes" id="UP000546213">
    <property type="component" value="Unassembled WGS sequence"/>
</dbReference>